<evidence type="ECO:0000313" key="1">
    <source>
        <dbReference type="EMBL" id="MCC9016416.1"/>
    </source>
</evidence>
<name>A0ABS8LWQ3_9FLAO</name>
<organism evidence="1 2">
    <name type="scientific">Flavobacterium lipolyticum</name>
    <dbReference type="NCBI Taxonomy" id="2893754"/>
    <lineage>
        <taxon>Bacteria</taxon>
        <taxon>Pseudomonadati</taxon>
        <taxon>Bacteroidota</taxon>
        <taxon>Flavobacteriia</taxon>
        <taxon>Flavobacteriales</taxon>
        <taxon>Flavobacteriaceae</taxon>
        <taxon>Flavobacterium</taxon>
    </lineage>
</organism>
<dbReference type="Proteomes" id="UP001430700">
    <property type="component" value="Unassembled WGS sequence"/>
</dbReference>
<comment type="caution">
    <text evidence="1">The sequence shown here is derived from an EMBL/GenBank/DDBJ whole genome shotgun (WGS) entry which is preliminary data.</text>
</comment>
<proteinExistence type="predicted"/>
<dbReference type="EMBL" id="JAJJMN010000001">
    <property type="protein sequence ID" value="MCC9016416.1"/>
    <property type="molecule type" value="Genomic_DNA"/>
</dbReference>
<evidence type="ECO:0000313" key="2">
    <source>
        <dbReference type="Proteomes" id="UP001430700"/>
    </source>
</evidence>
<protein>
    <submittedName>
        <fullName evidence="1">Uncharacterized protein</fullName>
    </submittedName>
</protein>
<gene>
    <name evidence="1" type="ORF">LNQ34_01340</name>
</gene>
<accession>A0ABS8LWQ3</accession>
<sequence length="58" mass="6580">MAQSQRHLRSVKKKISESGASNVKGDMICQAQEIDVPFENIIDNKENSNTFEEVKKND</sequence>
<keyword evidence="2" id="KW-1185">Reference proteome</keyword>
<reference evidence="1" key="1">
    <citation type="submission" date="2021-11" db="EMBL/GenBank/DDBJ databases">
        <title>Description of novel Flavobacterium species.</title>
        <authorList>
            <person name="Saticioglu I.B."/>
            <person name="Ay H."/>
            <person name="Altun S."/>
            <person name="Duman M."/>
        </authorList>
    </citation>
    <scope>NUCLEOTIDE SEQUENCE</scope>
    <source>
        <strain evidence="1">F-126</strain>
    </source>
</reference>
<dbReference type="RefSeq" id="WP_229998411.1">
    <property type="nucleotide sequence ID" value="NZ_JAJJMN010000001.1"/>
</dbReference>